<dbReference type="Proteomes" id="UP000070544">
    <property type="component" value="Unassembled WGS sequence"/>
</dbReference>
<dbReference type="EMBL" id="KQ965800">
    <property type="protein sequence ID" value="KXS11526.1"/>
    <property type="molecule type" value="Genomic_DNA"/>
</dbReference>
<protein>
    <submittedName>
        <fullName evidence="1">Uncharacterized protein</fullName>
    </submittedName>
</protein>
<proteinExistence type="predicted"/>
<sequence>MSPTSHPSSALQSFKQHLPHPKILLQIRVETGSGREVASWKAWFRNTAVLGAVMKKTSIETSGWGEMAGMENRAINAPRKVPDEEIDGRENIIRETPNVLLGSITASVSCPNPPFPLNGAPLSINILAILLAAFAEHTATPTQDMLRKAFALTAGEDDCGWEKDLQGSVWGSRAIELHSHARSVDRYAKLQEK</sequence>
<gene>
    <name evidence="1" type="ORF">M427DRAFT_47050</name>
</gene>
<accession>A0A139A3X4</accession>
<dbReference type="AlphaFoldDB" id="A0A139A3X4"/>
<keyword evidence="2" id="KW-1185">Reference proteome</keyword>
<evidence type="ECO:0000313" key="2">
    <source>
        <dbReference type="Proteomes" id="UP000070544"/>
    </source>
</evidence>
<name>A0A139A3X4_GONPJ</name>
<evidence type="ECO:0000313" key="1">
    <source>
        <dbReference type="EMBL" id="KXS11526.1"/>
    </source>
</evidence>
<reference evidence="1 2" key="1">
    <citation type="journal article" date="2015" name="Genome Biol. Evol.">
        <title>Phylogenomic analyses indicate that early fungi evolved digesting cell walls of algal ancestors of land plants.</title>
        <authorList>
            <person name="Chang Y."/>
            <person name="Wang S."/>
            <person name="Sekimoto S."/>
            <person name="Aerts A.L."/>
            <person name="Choi C."/>
            <person name="Clum A."/>
            <person name="LaButti K.M."/>
            <person name="Lindquist E.A."/>
            <person name="Yee Ngan C."/>
            <person name="Ohm R.A."/>
            <person name="Salamov A.A."/>
            <person name="Grigoriev I.V."/>
            <person name="Spatafora J.W."/>
            <person name="Berbee M.L."/>
        </authorList>
    </citation>
    <scope>NUCLEOTIDE SEQUENCE [LARGE SCALE GENOMIC DNA]</scope>
    <source>
        <strain evidence="1 2">JEL478</strain>
    </source>
</reference>
<organism evidence="1 2">
    <name type="scientific">Gonapodya prolifera (strain JEL478)</name>
    <name type="common">Monoblepharis prolifera</name>
    <dbReference type="NCBI Taxonomy" id="1344416"/>
    <lineage>
        <taxon>Eukaryota</taxon>
        <taxon>Fungi</taxon>
        <taxon>Fungi incertae sedis</taxon>
        <taxon>Chytridiomycota</taxon>
        <taxon>Chytridiomycota incertae sedis</taxon>
        <taxon>Monoblepharidomycetes</taxon>
        <taxon>Monoblepharidales</taxon>
        <taxon>Gonapodyaceae</taxon>
        <taxon>Gonapodya</taxon>
    </lineage>
</organism>